<organism evidence="1 2">
    <name type="scientific">Suillus luteus UH-Slu-Lm8-n1</name>
    <dbReference type="NCBI Taxonomy" id="930992"/>
    <lineage>
        <taxon>Eukaryota</taxon>
        <taxon>Fungi</taxon>
        <taxon>Dikarya</taxon>
        <taxon>Basidiomycota</taxon>
        <taxon>Agaricomycotina</taxon>
        <taxon>Agaricomycetes</taxon>
        <taxon>Agaricomycetidae</taxon>
        <taxon>Boletales</taxon>
        <taxon>Suillineae</taxon>
        <taxon>Suillaceae</taxon>
        <taxon>Suillus</taxon>
    </lineage>
</organism>
<evidence type="ECO:0000313" key="2">
    <source>
        <dbReference type="Proteomes" id="UP000054485"/>
    </source>
</evidence>
<gene>
    <name evidence="1" type="ORF">CY34DRAFT_811497</name>
</gene>
<dbReference type="Proteomes" id="UP000054485">
    <property type="component" value="Unassembled WGS sequence"/>
</dbReference>
<dbReference type="AlphaFoldDB" id="A0A0D0AP95"/>
<sequence length="96" mass="11002">MGLNARLLSLSIRNAGERSEFAIHGLIFVVHCDVCSRDIRTEGYFKEEAGREVREAKQLYSHPKSPSYTLYPSGLGERSRHILHAPHRRVLMRARV</sequence>
<reference evidence="1 2" key="1">
    <citation type="submission" date="2014-04" db="EMBL/GenBank/DDBJ databases">
        <authorList>
            <consortium name="DOE Joint Genome Institute"/>
            <person name="Kuo A."/>
            <person name="Ruytinx J."/>
            <person name="Rineau F."/>
            <person name="Colpaert J."/>
            <person name="Kohler A."/>
            <person name="Nagy L.G."/>
            <person name="Floudas D."/>
            <person name="Copeland A."/>
            <person name="Barry K.W."/>
            <person name="Cichocki N."/>
            <person name="Veneault-Fourrey C."/>
            <person name="LaButti K."/>
            <person name="Lindquist E.A."/>
            <person name="Lipzen A."/>
            <person name="Lundell T."/>
            <person name="Morin E."/>
            <person name="Murat C."/>
            <person name="Sun H."/>
            <person name="Tunlid A."/>
            <person name="Henrissat B."/>
            <person name="Grigoriev I.V."/>
            <person name="Hibbett D.S."/>
            <person name="Martin F."/>
            <person name="Nordberg H.P."/>
            <person name="Cantor M.N."/>
            <person name="Hua S.X."/>
        </authorList>
    </citation>
    <scope>NUCLEOTIDE SEQUENCE [LARGE SCALE GENOMIC DNA]</scope>
    <source>
        <strain evidence="1 2">UH-Slu-Lm8-n1</strain>
    </source>
</reference>
<accession>A0A0D0AP95</accession>
<name>A0A0D0AP95_9AGAM</name>
<reference evidence="2" key="2">
    <citation type="submission" date="2015-01" db="EMBL/GenBank/DDBJ databases">
        <title>Evolutionary Origins and Diversification of the Mycorrhizal Mutualists.</title>
        <authorList>
            <consortium name="DOE Joint Genome Institute"/>
            <consortium name="Mycorrhizal Genomics Consortium"/>
            <person name="Kohler A."/>
            <person name="Kuo A."/>
            <person name="Nagy L.G."/>
            <person name="Floudas D."/>
            <person name="Copeland A."/>
            <person name="Barry K.W."/>
            <person name="Cichocki N."/>
            <person name="Veneault-Fourrey C."/>
            <person name="LaButti K."/>
            <person name="Lindquist E.A."/>
            <person name="Lipzen A."/>
            <person name="Lundell T."/>
            <person name="Morin E."/>
            <person name="Murat C."/>
            <person name="Riley R."/>
            <person name="Ohm R."/>
            <person name="Sun H."/>
            <person name="Tunlid A."/>
            <person name="Henrissat B."/>
            <person name="Grigoriev I.V."/>
            <person name="Hibbett D.S."/>
            <person name="Martin F."/>
        </authorList>
    </citation>
    <scope>NUCLEOTIDE SEQUENCE [LARGE SCALE GENOMIC DNA]</scope>
    <source>
        <strain evidence="2">UH-Slu-Lm8-n1</strain>
    </source>
</reference>
<evidence type="ECO:0000313" key="1">
    <source>
        <dbReference type="EMBL" id="KIK36177.1"/>
    </source>
</evidence>
<protein>
    <submittedName>
        <fullName evidence="1">Uncharacterized protein</fullName>
    </submittedName>
</protein>
<dbReference type="EMBL" id="KN835553">
    <property type="protein sequence ID" value="KIK36177.1"/>
    <property type="molecule type" value="Genomic_DNA"/>
</dbReference>
<dbReference type="HOGENOM" id="CLU_2361140_0_0_1"/>
<proteinExistence type="predicted"/>
<keyword evidence="2" id="KW-1185">Reference proteome</keyword>
<dbReference type="InParanoid" id="A0A0D0AP95"/>